<evidence type="ECO:0000313" key="3">
    <source>
        <dbReference type="EMBL" id="KIP99502.1"/>
    </source>
</evidence>
<keyword evidence="1" id="KW-0472">Membrane</keyword>
<sequence length="155" mass="17386">MPHSSEMPSAHKQRGAVAVEFSIAFIIFFLIFYGLVGYSIPFLLSATYQELATEALRDAIRSPDTRAPTPEQQALYQQRVLQTMRNSWLPEAWMQPCAGYDGFLKTGAQWSVCVRHDNPESIMPPFSIFGWKVPQLPSEIRGEATIRLYNAGSGS</sequence>
<proteinExistence type="predicted"/>
<organism evidence="3 4">
    <name type="scientific">Pseudomonas fulva</name>
    <dbReference type="NCBI Taxonomy" id="47880"/>
    <lineage>
        <taxon>Bacteria</taxon>
        <taxon>Pseudomonadati</taxon>
        <taxon>Pseudomonadota</taxon>
        <taxon>Gammaproteobacteria</taxon>
        <taxon>Pseudomonadales</taxon>
        <taxon>Pseudomonadaceae</taxon>
        <taxon>Pseudomonas</taxon>
    </lineage>
</organism>
<protein>
    <submittedName>
        <fullName evidence="3">TadE family protein</fullName>
    </submittedName>
</protein>
<accession>A0A0D0KRE5</accession>
<keyword evidence="1" id="KW-0812">Transmembrane</keyword>
<dbReference type="Pfam" id="PF07811">
    <property type="entry name" value="TadE"/>
    <property type="match status" value="1"/>
</dbReference>
<keyword evidence="1" id="KW-1133">Transmembrane helix</keyword>
<evidence type="ECO:0000313" key="4">
    <source>
        <dbReference type="Proteomes" id="UP000032068"/>
    </source>
</evidence>
<dbReference type="OrthoDB" id="6870417at2"/>
<dbReference type="EMBL" id="JXQW01000035">
    <property type="protein sequence ID" value="KIP99502.1"/>
    <property type="molecule type" value="Genomic_DNA"/>
</dbReference>
<feature type="domain" description="TadE-like" evidence="2">
    <location>
        <begin position="15"/>
        <end position="57"/>
    </location>
</feature>
<name>A0A0D0KRE5_9PSED</name>
<dbReference type="RefSeq" id="WP_042554493.1">
    <property type="nucleotide sequence ID" value="NZ_JXQW01000035.1"/>
</dbReference>
<evidence type="ECO:0000259" key="2">
    <source>
        <dbReference type="Pfam" id="PF07811"/>
    </source>
</evidence>
<reference evidence="3 4" key="1">
    <citation type="submission" date="2014-12" db="EMBL/GenBank/DDBJ databases">
        <title>16Stimator: statistical estimation of ribosomal gene copy numbers from draft genome assemblies.</title>
        <authorList>
            <person name="Perisin M.A."/>
            <person name="Vetter M."/>
            <person name="Gilbert J.A."/>
            <person name="Bergelson J."/>
        </authorList>
    </citation>
    <scope>NUCLEOTIDE SEQUENCE [LARGE SCALE GENOMIC DNA]</scope>
    <source>
        <strain evidence="3 4">MEJ086</strain>
    </source>
</reference>
<comment type="caution">
    <text evidence="3">The sequence shown here is derived from an EMBL/GenBank/DDBJ whole genome shotgun (WGS) entry which is preliminary data.</text>
</comment>
<dbReference type="InterPro" id="IPR012495">
    <property type="entry name" value="TadE-like_dom"/>
</dbReference>
<dbReference type="AlphaFoldDB" id="A0A0D0KRE5"/>
<feature type="transmembrane region" description="Helical" evidence="1">
    <location>
        <begin position="21"/>
        <end position="44"/>
    </location>
</feature>
<evidence type="ECO:0000256" key="1">
    <source>
        <dbReference type="SAM" id="Phobius"/>
    </source>
</evidence>
<dbReference type="Proteomes" id="UP000032068">
    <property type="component" value="Unassembled WGS sequence"/>
</dbReference>
<gene>
    <name evidence="3" type="ORF">RU08_14180</name>
</gene>